<feature type="domain" description="HTH araC/xylS-type" evidence="4">
    <location>
        <begin position="188"/>
        <end position="285"/>
    </location>
</feature>
<dbReference type="InterPro" id="IPR037923">
    <property type="entry name" value="HTH-like"/>
</dbReference>
<dbReference type="Pfam" id="PF02311">
    <property type="entry name" value="AraC_binding"/>
    <property type="match status" value="1"/>
</dbReference>
<comment type="caution">
    <text evidence="5">The sequence shown here is derived from an EMBL/GenBank/DDBJ whole genome shotgun (WGS) entry which is preliminary data.</text>
</comment>
<reference evidence="5 6" key="1">
    <citation type="submission" date="2019-12" db="EMBL/GenBank/DDBJ databases">
        <authorList>
            <person name="Li M."/>
        </authorList>
    </citation>
    <scope>NUCLEOTIDE SEQUENCE [LARGE SCALE GENOMIC DNA]</scope>
    <source>
        <strain evidence="5 6">GBMRC 2046</strain>
    </source>
</reference>
<proteinExistence type="predicted"/>
<evidence type="ECO:0000259" key="4">
    <source>
        <dbReference type="PROSITE" id="PS01124"/>
    </source>
</evidence>
<protein>
    <submittedName>
        <fullName evidence="5">Helix-turn-helix domain-containing protein</fullName>
    </submittedName>
</protein>
<gene>
    <name evidence="5" type="ORF">GR183_01355</name>
</gene>
<dbReference type="Gene3D" id="1.10.10.60">
    <property type="entry name" value="Homeodomain-like"/>
    <property type="match status" value="2"/>
</dbReference>
<dbReference type="SMART" id="SM00342">
    <property type="entry name" value="HTH_ARAC"/>
    <property type="match status" value="1"/>
</dbReference>
<keyword evidence="3" id="KW-0804">Transcription</keyword>
<dbReference type="AlphaFoldDB" id="A0A7X3LR29"/>
<dbReference type="InterPro" id="IPR050204">
    <property type="entry name" value="AraC_XylS_family_regulators"/>
</dbReference>
<dbReference type="GO" id="GO:0003700">
    <property type="term" value="F:DNA-binding transcription factor activity"/>
    <property type="evidence" value="ECO:0007669"/>
    <property type="project" value="InterPro"/>
</dbReference>
<dbReference type="SUPFAM" id="SSF46689">
    <property type="entry name" value="Homeodomain-like"/>
    <property type="match status" value="2"/>
</dbReference>
<keyword evidence="6" id="KW-1185">Reference proteome</keyword>
<evidence type="ECO:0000256" key="2">
    <source>
        <dbReference type="ARBA" id="ARBA00023125"/>
    </source>
</evidence>
<organism evidence="5 6">
    <name type="scientific">Stappia sediminis</name>
    <dbReference type="NCBI Taxonomy" id="2692190"/>
    <lineage>
        <taxon>Bacteria</taxon>
        <taxon>Pseudomonadati</taxon>
        <taxon>Pseudomonadota</taxon>
        <taxon>Alphaproteobacteria</taxon>
        <taxon>Hyphomicrobiales</taxon>
        <taxon>Stappiaceae</taxon>
        <taxon>Stappia</taxon>
    </lineage>
</organism>
<evidence type="ECO:0000256" key="1">
    <source>
        <dbReference type="ARBA" id="ARBA00023015"/>
    </source>
</evidence>
<dbReference type="InterPro" id="IPR009057">
    <property type="entry name" value="Homeodomain-like_sf"/>
</dbReference>
<dbReference type="EMBL" id="WUMV01000001">
    <property type="protein sequence ID" value="MXN63537.1"/>
    <property type="molecule type" value="Genomic_DNA"/>
</dbReference>
<name>A0A7X3LR29_9HYPH</name>
<dbReference type="RefSeq" id="WP_160773786.1">
    <property type="nucleotide sequence ID" value="NZ_WUMV01000001.1"/>
</dbReference>
<keyword evidence="2" id="KW-0238">DNA-binding</keyword>
<dbReference type="InterPro" id="IPR003313">
    <property type="entry name" value="AraC-bd"/>
</dbReference>
<dbReference type="PANTHER" id="PTHR46796:SF2">
    <property type="entry name" value="TRANSCRIPTIONAL REGULATORY PROTEIN"/>
    <property type="match status" value="1"/>
</dbReference>
<dbReference type="SUPFAM" id="SSF51215">
    <property type="entry name" value="Regulatory protein AraC"/>
    <property type="match status" value="1"/>
</dbReference>
<sequence length="290" mass="32142">MDNVTQAEAFAQAPLTHGERAQFWREARFDGLECLSATFREHTYAPHTHETYVFGTIEAGCECYRIRGEMRYASPGDICMVNPDEVHDGEPHGPGYAYRMSYPSVPLIRKIASDLLGRPATSVPFFRVPMAPDPELAARFSRLHRLLEAGGGKLEEDEAMHGVFAAALARYADLEPAPAPLKHRRGIAEIRDYLHANFAQDIDLATLSRVSGLTRSHLVRAFKRETGLTPHAYLTDIRVRAARRLLSTGALPADVAADCGFYDQSHLNRHFKARSGVTPGTFRARGKIAA</sequence>
<accession>A0A7X3LR29</accession>
<evidence type="ECO:0000313" key="6">
    <source>
        <dbReference type="Proteomes" id="UP000433101"/>
    </source>
</evidence>
<dbReference type="PANTHER" id="PTHR46796">
    <property type="entry name" value="HTH-TYPE TRANSCRIPTIONAL ACTIVATOR RHAS-RELATED"/>
    <property type="match status" value="1"/>
</dbReference>
<evidence type="ECO:0000313" key="5">
    <source>
        <dbReference type="EMBL" id="MXN63537.1"/>
    </source>
</evidence>
<evidence type="ECO:0000256" key="3">
    <source>
        <dbReference type="ARBA" id="ARBA00023163"/>
    </source>
</evidence>
<keyword evidence="1" id="KW-0805">Transcription regulation</keyword>
<dbReference type="GO" id="GO:0043565">
    <property type="term" value="F:sequence-specific DNA binding"/>
    <property type="evidence" value="ECO:0007669"/>
    <property type="project" value="InterPro"/>
</dbReference>
<dbReference type="Pfam" id="PF12833">
    <property type="entry name" value="HTH_18"/>
    <property type="match status" value="1"/>
</dbReference>
<dbReference type="Proteomes" id="UP000433101">
    <property type="component" value="Unassembled WGS sequence"/>
</dbReference>
<dbReference type="PROSITE" id="PS01124">
    <property type="entry name" value="HTH_ARAC_FAMILY_2"/>
    <property type="match status" value="1"/>
</dbReference>
<dbReference type="InterPro" id="IPR018060">
    <property type="entry name" value="HTH_AraC"/>
</dbReference>